<evidence type="ECO:0000313" key="3">
    <source>
        <dbReference type="Proteomes" id="UP000259026"/>
    </source>
</evidence>
<proteinExistence type="predicted"/>
<evidence type="ECO:0000256" key="1">
    <source>
        <dbReference type="SAM" id="Phobius"/>
    </source>
</evidence>
<gene>
    <name evidence="2" type="ORF">CcrPW_gp048</name>
</gene>
<reference evidence="3" key="1">
    <citation type="submission" date="2018-07" db="EMBL/GenBank/DDBJ databases">
        <title>Giant CbK-like Caulobacter bacteriophages have genetically divergent genomes.</title>
        <authorList>
            <person name="Wilson K.M."/>
            <person name="Ely B."/>
        </authorList>
    </citation>
    <scope>NUCLEOTIDE SEQUENCE [LARGE SCALE GENOMIC DNA]</scope>
</reference>
<reference evidence="2 3" key="2">
    <citation type="submission" date="2018-09" db="EMBL/GenBank/DDBJ databases">
        <title>Giant CbK-like Caulobacter bacteriophages have genetically divergent genomes.</title>
        <authorList>
            <person name="Wilson K."/>
            <person name="Ely B."/>
        </authorList>
    </citation>
    <scope>NUCLEOTIDE SEQUENCE [LARGE SCALE GENOMIC DNA]</scope>
</reference>
<name>A0A385ECP5_9CAUD</name>
<evidence type="ECO:0000313" key="2">
    <source>
        <dbReference type="EMBL" id="AXQ68587.1"/>
    </source>
</evidence>
<keyword evidence="3" id="KW-1185">Reference proteome</keyword>
<keyword evidence="1" id="KW-0472">Membrane</keyword>
<organism evidence="2 3">
    <name type="scientific">Caulobacter phage CcrPW</name>
    <dbReference type="NCBI Taxonomy" id="2283271"/>
    <lineage>
        <taxon>Viruses</taxon>
        <taxon>Duplodnaviria</taxon>
        <taxon>Heunggongvirae</taxon>
        <taxon>Uroviricota</taxon>
        <taxon>Caudoviricetes</taxon>
        <taxon>Jeanschmidtviridae</taxon>
        <taxon>Colossusvirus</taxon>
        <taxon>Colossusvirus PW</taxon>
    </lineage>
</organism>
<sequence>MTRFHAALASFLLTVSAGALFATAWATKQEVYAVAGGVALTVSMGLDLIFLRPKKA</sequence>
<protein>
    <submittedName>
        <fullName evidence="2">Uncharacterized protein</fullName>
    </submittedName>
</protein>
<keyword evidence="1" id="KW-1133">Transmembrane helix</keyword>
<dbReference type="Proteomes" id="UP000259026">
    <property type="component" value="Segment"/>
</dbReference>
<accession>A0A385ECP5</accession>
<keyword evidence="1" id="KW-0812">Transmembrane</keyword>
<dbReference type="EMBL" id="MH588545">
    <property type="protein sequence ID" value="AXQ68587.1"/>
    <property type="molecule type" value="Genomic_DNA"/>
</dbReference>
<feature type="transmembrane region" description="Helical" evidence="1">
    <location>
        <begin position="32"/>
        <end position="51"/>
    </location>
</feature>